<dbReference type="SUPFAM" id="SSF53067">
    <property type="entry name" value="Actin-like ATPase domain"/>
    <property type="match status" value="2"/>
</dbReference>
<dbReference type="NCBIfam" id="TIGR00329">
    <property type="entry name" value="gcp_kae1"/>
    <property type="match status" value="1"/>
</dbReference>
<comment type="cofactor">
    <cofactor evidence="7">
        <name>Fe(2+)</name>
        <dbReference type="ChEBI" id="CHEBI:29033"/>
    </cofactor>
    <text evidence="7">Binds 1 Fe(2+) ion per subunit.</text>
</comment>
<feature type="binding site" evidence="7">
    <location>
        <position position="319"/>
    </location>
    <ligand>
        <name>Fe cation</name>
        <dbReference type="ChEBI" id="CHEBI:24875"/>
    </ligand>
</feature>
<dbReference type="GO" id="GO:0005506">
    <property type="term" value="F:iron ion binding"/>
    <property type="evidence" value="ECO:0007669"/>
    <property type="project" value="UniProtKB-UniRule"/>
</dbReference>
<evidence type="ECO:0000256" key="4">
    <source>
        <dbReference type="ARBA" id="ARBA00023004"/>
    </source>
</evidence>
<dbReference type="GO" id="GO:0016301">
    <property type="term" value="F:kinase activity"/>
    <property type="evidence" value="ECO:0007669"/>
    <property type="project" value="UniProtKB-KW"/>
</dbReference>
<dbReference type="GO" id="GO:0002949">
    <property type="term" value="P:tRNA threonylcarbamoyladenosine modification"/>
    <property type="evidence" value="ECO:0007669"/>
    <property type="project" value="UniProtKB-UniRule"/>
</dbReference>
<dbReference type="PRINTS" id="PR00789">
    <property type="entry name" value="OSIALOPTASE"/>
</dbReference>
<keyword evidence="3 7" id="KW-0479">Metal-binding</keyword>
<evidence type="ECO:0000259" key="8">
    <source>
        <dbReference type="Pfam" id="PF00814"/>
    </source>
</evidence>
<dbReference type="InterPro" id="IPR017861">
    <property type="entry name" value="KAE1/TsaD"/>
</dbReference>
<name>A0A0K2XAK7_9HELI</name>
<dbReference type="EC" id="2.3.1.234" evidence="7"/>
<dbReference type="InterPro" id="IPR022450">
    <property type="entry name" value="TsaD"/>
</dbReference>
<evidence type="ECO:0000256" key="6">
    <source>
        <dbReference type="ARBA" id="ARBA00048117"/>
    </source>
</evidence>
<dbReference type="InterPro" id="IPR000905">
    <property type="entry name" value="Gcp-like_dom"/>
</dbReference>
<keyword evidence="5 7" id="KW-0012">Acyltransferase</keyword>
<dbReference type="GO" id="GO:0005737">
    <property type="term" value="C:cytoplasm"/>
    <property type="evidence" value="ECO:0007669"/>
    <property type="project" value="UniProtKB-SubCell"/>
</dbReference>
<feature type="binding site" evidence="7">
    <location>
        <position position="126"/>
    </location>
    <ligand>
        <name>Fe cation</name>
        <dbReference type="ChEBI" id="CHEBI:24875"/>
    </ligand>
</feature>
<organism evidence="9 10">
    <name type="scientific">Helicobacter ailurogastricus</name>
    <dbReference type="NCBI Taxonomy" id="1578720"/>
    <lineage>
        <taxon>Bacteria</taxon>
        <taxon>Pseudomonadati</taxon>
        <taxon>Campylobacterota</taxon>
        <taxon>Epsilonproteobacteria</taxon>
        <taxon>Campylobacterales</taxon>
        <taxon>Helicobacteraceae</taxon>
        <taxon>Helicobacter</taxon>
    </lineage>
</organism>
<comment type="similarity">
    <text evidence="7">Belongs to the KAE1 / TsaD family.</text>
</comment>
<evidence type="ECO:0000256" key="1">
    <source>
        <dbReference type="ARBA" id="ARBA00022679"/>
    </source>
</evidence>
<feature type="binding site" evidence="7">
    <location>
        <position position="194"/>
    </location>
    <ligand>
        <name>substrate</name>
    </ligand>
</feature>
<reference evidence="9 10" key="1">
    <citation type="submission" date="2014-12" db="EMBL/GenBank/DDBJ databases">
        <authorList>
            <person name="Jaenicke S."/>
        </authorList>
    </citation>
    <scope>NUCLEOTIDE SEQUENCE [LARGE SCALE GENOMIC DNA]</scope>
    <source>
        <strain evidence="9">ASB13</strain>
    </source>
</reference>
<protein>
    <recommendedName>
        <fullName evidence="7">tRNA N6-adenosine threonylcarbamoyltransferase</fullName>
        <ecNumber evidence="7">2.3.1.234</ecNumber>
    </recommendedName>
    <alternativeName>
        <fullName evidence="7">N6-L-threonylcarbamoyladenine synthase</fullName>
        <shortName evidence="7">t(6)A synthase</shortName>
    </alternativeName>
    <alternativeName>
        <fullName evidence="7">t(6)A37 threonylcarbamoyladenosine biosynthesis protein TsaD</fullName>
    </alternativeName>
    <alternativeName>
        <fullName evidence="7">tRNA threonylcarbamoyladenosine biosynthesis protein TsaD</fullName>
    </alternativeName>
</protein>
<proteinExistence type="inferred from homology"/>
<gene>
    <name evidence="7" type="primary">tsaD</name>
    <name evidence="9" type="ORF">HAL013_13350</name>
</gene>
<dbReference type="InterPro" id="IPR043129">
    <property type="entry name" value="ATPase_NBD"/>
</dbReference>
<dbReference type="PANTHER" id="PTHR11735">
    <property type="entry name" value="TRNA N6-ADENOSINE THREONYLCARBAMOYLTRANSFERASE"/>
    <property type="match status" value="1"/>
</dbReference>
<comment type="catalytic activity">
    <reaction evidence="6 7">
        <text>L-threonylcarbamoyladenylate + adenosine(37) in tRNA = N(6)-L-threonylcarbamoyladenosine(37) in tRNA + AMP + H(+)</text>
        <dbReference type="Rhea" id="RHEA:37059"/>
        <dbReference type="Rhea" id="RHEA-COMP:10162"/>
        <dbReference type="Rhea" id="RHEA-COMP:10163"/>
        <dbReference type="ChEBI" id="CHEBI:15378"/>
        <dbReference type="ChEBI" id="CHEBI:73682"/>
        <dbReference type="ChEBI" id="CHEBI:74411"/>
        <dbReference type="ChEBI" id="CHEBI:74418"/>
        <dbReference type="ChEBI" id="CHEBI:456215"/>
        <dbReference type="EC" id="2.3.1.234"/>
    </reaction>
</comment>
<dbReference type="GO" id="GO:0061711">
    <property type="term" value="F:tRNA N(6)-L-threonylcarbamoyladenine synthase activity"/>
    <property type="evidence" value="ECO:0007669"/>
    <property type="project" value="UniProtKB-EC"/>
</dbReference>
<evidence type="ECO:0000256" key="2">
    <source>
        <dbReference type="ARBA" id="ARBA00022694"/>
    </source>
</evidence>
<keyword evidence="2 7" id="KW-0819">tRNA processing</keyword>
<evidence type="ECO:0000313" key="9">
    <source>
        <dbReference type="EMBL" id="CRF43111.1"/>
    </source>
</evidence>
<keyword evidence="4 7" id="KW-0408">Iron</keyword>
<evidence type="ECO:0000313" key="10">
    <source>
        <dbReference type="Proteomes" id="UP000045175"/>
    </source>
</evidence>
<dbReference type="HAMAP" id="MF_01445">
    <property type="entry name" value="TsaD"/>
    <property type="match status" value="1"/>
</dbReference>
<keyword evidence="9" id="KW-0418">Kinase</keyword>
<dbReference type="Gene3D" id="3.30.420.40">
    <property type="match status" value="2"/>
</dbReference>
<dbReference type="PANTHER" id="PTHR11735:SF6">
    <property type="entry name" value="TRNA N6-ADENOSINE THREONYLCARBAMOYLTRANSFERASE, MITOCHONDRIAL"/>
    <property type="match status" value="1"/>
</dbReference>
<feature type="binding site" evidence="7">
    <location>
        <position position="130"/>
    </location>
    <ligand>
        <name>Fe cation</name>
        <dbReference type="ChEBI" id="CHEBI:24875"/>
    </ligand>
</feature>
<dbReference type="Pfam" id="PF00814">
    <property type="entry name" value="TsaD"/>
    <property type="match status" value="1"/>
</dbReference>
<dbReference type="InterPro" id="IPR017860">
    <property type="entry name" value="Peptidase_M22_CS"/>
</dbReference>
<evidence type="ECO:0000256" key="5">
    <source>
        <dbReference type="ARBA" id="ARBA00023315"/>
    </source>
</evidence>
<keyword evidence="7" id="KW-0963">Cytoplasm</keyword>
<dbReference type="PROSITE" id="PS01016">
    <property type="entry name" value="GLYCOPROTEASE"/>
    <property type="match status" value="1"/>
</dbReference>
<evidence type="ECO:0000256" key="3">
    <source>
        <dbReference type="ARBA" id="ARBA00022723"/>
    </source>
</evidence>
<feature type="binding site" evidence="7">
    <location>
        <position position="181"/>
    </location>
    <ligand>
        <name>substrate</name>
    </ligand>
</feature>
<accession>A0A0K2XAK7</accession>
<feature type="binding site" evidence="7">
    <location>
        <position position="198"/>
    </location>
    <ligand>
        <name>substrate</name>
    </ligand>
</feature>
<feature type="binding site" evidence="7">
    <location>
        <begin position="148"/>
        <end position="152"/>
    </location>
    <ligand>
        <name>substrate</name>
    </ligand>
</feature>
<comment type="subcellular location">
    <subcellularLocation>
        <location evidence="7">Cytoplasm</location>
    </subcellularLocation>
</comment>
<keyword evidence="1 7" id="KW-0808">Transferase</keyword>
<dbReference type="Proteomes" id="UP000045175">
    <property type="component" value="Unassembled WGS sequence"/>
</dbReference>
<comment type="function">
    <text evidence="7">Required for the formation of a threonylcarbamoyl group on adenosine at position 37 (t(6)A37) in tRNAs that read codons beginning with adenine. Is involved in the transfer of the threonylcarbamoyl moiety of threonylcarbamoyl-AMP (TC-AMP) to the N6 group of A37, together with TsaE and TsaB. TsaD likely plays a direct catalytic role in this reaction.</text>
</comment>
<dbReference type="EMBL" id="CDMH01000057">
    <property type="protein sequence ID" value="CRF43111.1"/>
    <property type="molecule type" value="Genomic_DNA"/>
</dbReference>
<dbReference type="AlphaFoldDB" id="A0A0K2XAK7"/>
<dbReference type="NCBIfam" id="TIGR03723">
    <property type="entry name" value="T6A_TsaD_YgjD"/>
    <property type="match status" value="1"/>
</dbReference>
<evidence type="ECO:0000256" key="7">
    <source>
        <dbReference type="HAMAP-Rule" id="MF_01445"/>
    </source>
</evidence>
<sequence length="359" mass="38905">MLLERAHKQIKGVLINMLLGIESSCDDSSLALVDLQTAKLLWHSKISQESAHSPYGGVVPELASRLHALNLPLLAQRAKDFLNGFGALKAIAITTCPGLSVTLLEGLMLAKTLALGLNIPLIAIDHLQAHIFSLFIDKPPIFPLSVLLVSGGHTLIVEAHGPQEMQIVAKSLDDSLGESFDKVSKMLGLSYPGGPVVESLAKACPPQEELKFTLPLKDHKGLAFSFSGLKNATRLAIMQEKEKGAVSESFKARLCAGFQKTATAHLLQNLRRYFANSPIKTLGLVGGVSANLYVRERINALCDEFGRGLLLAPLEFCSDNAAMVARVGVELFRCKDFSPLYDTDISPHTRLVYAPKFLL</sequence>
<feature type="domain" description="Gcp-like" evidence="8">
    <location>
        <begin position="40"/>
        <end position="325"/>
    </location>
</feature>
<feature type="binding site" evidence="7">
    <location>
        <position position="291"/>
    </location>
    <ligand>
        <name>substrate</name>
    </ligand>
</feature>